<dbReference type="GO" id="GO:0009317">
    <property type="term" value="C:acetyl-CoA carboxylase complex"/>
    <property type="evidence" value="ECO:0007669"/>
    <property type="project" value="InterPro"/>
</dbReference>
<proteinExistence type="predicted"/>
<keyword evidence="6" id="KW-1185">Reference proteome</keyword>
<dbReference type="Proteomes" id="UP000481872">
    <property type="component" value="Unassembled WGS sequence"/>
</dbReference>
<dbReference type="PANTHER" id="PTHR45266:SF3">
    <property type="entry name" value="OXALOACETATE DECARBOXYLASE ALPHA CHAIN"/>
    <property type="match status" value="1"/>
</dbReference>
<dbReference type="InterPro" id="IPR000089">
    <property type="entry name" value="Biotin_lipoyl"/>
</dbReference>
<keyword evidence="2 3" id="KW-0092">Biotin</keyword>
<dbReference type="InterPro" id="IPR050709">
    <property type="entry name" value="Biotin_Carboxyl_Carrier/Decarb"/>
</dbReference>
<comment type="pathway">
    <text evidence="3">Lipid metabolism; fatty acid biosynthesis.</text>
</comment>
<gene>
    <name evidence="5" type="primary">accB</name>
    <name evidence="5" type="ORF">G3M99_05625</name>
</gene>
<dbReference type="NCBIfam" id="TIGR00531">
    <property type="entry name" value="BCCP"/>
    <property type="match status" value="1"/>
</dbReference>
<dbReference type="InterPro" id="IPR001249">
    <property type="entry name" value="AcCoA_biotinCC"/>
</dbReference>
<dbReference type="GO" id="GO:0006633">
    <property type="term" value="P:fatty acid biosynthetic process"/>
    <property type="evidence" value="ECO:0007669"/>
    <property type="project" value="UniProtKB-UniPathway"/>
</dbReference>
<accession>A0A6M0H405</accession>
<keyword evidence="3" id="KW-0444">Lipid biosynthesis</keyword>
<dbReference type="PROSITE" id="PS50968">
    <property type="entry name" value="BIOTINYL_LIPOYL"/>
    <property type="match status" value="1"/>
</dbReference>
<keyword evidence="3" id="KW-0275">Fatty acid biosynthesis</keyword>
<dbReference type="Pfam" id="PF00364">
    <property type="entry name" value="Biotin_lipoyl"/>
    <property type="match status" value="1"/>
</dbReference>
<dbReference type="InterPro" id="IPR011053">
    <property type="entry name" value="Single_hybrid_motif"/>
</dbReference>
<evidence type="ECO:0000256" key="3">
    <source>
        <dbReference type="RuleBase" id="RU364072"/>
    </source>
</evidence>
<protein>
    <recommendedName>
        <fullName evidence="1 3">Biotin carboxyl carrier protein of acetyl-CoA carboxylase</fullName>
    </recommendedName>
</protein>
<evidence type="ECO:0000313" key="6">
    <source>
        <dbReference type="Proteomes" id="UP000481872"/>
    </source>
</evidence>
<dbReference type="RefSeq" id="WP_061996498.1">
    <property type="nucleotide sequence ID" value="NZ_JAAGPU010000007.1"/>
</dbReference>
<reference evidence="5 6" key="1">
    <citation type="submission" date="2020-02" db="EMBL/GenBank/DDBJ databases">
        <title>Genome assembly of a novel Clostridium senegalense strain.</title>
        <authorList>
            <person name="Gupta T.B."/>
            <person name="Jauregui R."/>
            <person name="Maclean P."/>
            <person name="Nawarathana A."/>
            <person name="Brightwell G."/>
        </authorList>
    </citation>
    <scope>NUCLEOTIDE SEQUENCE [LARGE SCALE GENOMIC DNA]</scope>
    <source>
        <strain evidence="5 6">AGRFS4</strain>
    </source>
</reference>
<comment type="function">
    <text evidence="3">This protein is a component of the acetyl coenzyme A carboxylase complex; first, biotin carboxylase catalyzes the carboxylation of the carrier protein and then the transcarboxylase transfers the carboxyl group to form malonyl-CoA.</text>
</comment>
<feature type="domain" description="Lipoyl-binding" evidence="4">
    <location>
        <begin position="77"/>
        <end position="153"/>
    </location>
</feature>
<dbReference type="SUPFAM" id="SSF51230">
    <property type="entry name" value="Single hybrid motif"/>
    <property type="match status" value="1"/>
</dbReference>
<keyword evidence="3" id="KW-0443">Lipid metabolism</keyword>
<evidence type="ECO:0000259" key="4">
    <source>
        <dbReference type="PROSITE" id="PS50968"/>
    </source>
</evidence>
<dbReference type="FunFam" id="2.40.50.100:FF:000003">
    <property type="entry name" value="Acetyl-CoA carboxylase biotin carboxyl carrier protein"/>
    <property type="match status" value="1"/>
</dbReference>
<dbReference type="GO" id="GO:0003989">
    <property type="term" value="F:acetyl-CoA carboxylase activity"/>
    <property type="evidence" value="ECO:0007669"/>
    <property type="project" value="InterPro"/>
</dbReference>
<dbReference type="EMBL" id="JAAGPU010000007">
    <property type="protein sequence ID" value="NEU04352.1"/>
    <property type="molecule type" value="Genomic_DNA"/>
</dbReference>
<sequence length="155" mass="17654">MKINDLKELIKTISESNINLFEYEESGTKIKLSKEINMESVSIKHDEEKVETKKCNEKLVSYEPKEEIVEIVEDKNIKEILSPMVGMFYGSPSPNEENFVKVGSRVKKGDVICIIEAMKIMNEIESDVDGVVSEINVKDEEMVQYGQCLIKIEAC</sequence>
<evidence type="ECO:0000313" key="5">
    <source>
        <dbReference type="EMBL" id="NEU04352.1"/>
    </source>
</evidence>
<name>A0A6M0H405_9CLOT</name>
<dbReference type="UniPathway" id="UPA00094"/>
<dbReference type="AlphaFoldDB" id="A0A6M0H405"/>
<evidence type="ECO:0000256" key="1">
    <source>
        <dbReference type="ARBA" id="ARBA00017562"/>
    </source>
</evidence>
<dbReference type="PANTHER" id="PTHR45266">
    <property type="entry name" value="OXALOACETATE DECARBOXYLASE ALPHA CHAIN"/>
    <property type="match status" value="1"/>
</dbReference>
<dbReference type="CDD" id="cd06850">
    <property type="entry name" value="biotinyl_domain"/>
    <property type="match status" value="1"/>
</dbReference>
<organism evidence="5 6">
    <name type="scientific">Clostridium senegalense</name>
    <dbReference type="NCBI Taxonomy" id="1465809"/>
    <lineage>
        <taxon>Bacteria</taxon>
        <taxon>Bacillati</taxon>
        <taxon>Bacillota</taxon>
        <taxon>Clostridia</taxon>
        <taxon>Eubacteriales</taxon>
        <taxon>Clostridiaceae</taxon>
        <taxon>Clostridium</taxon>
    </lineage>
</organism>
<keyword evidence="3" id="KW-0276">Fatty acid metabolism</keyword>
<dbReference type="Gene3D" id="2.40.50.100">
    <property type="match status" value="1"/>
</dbReference>
<evidence type="ECO:0000256" key="2">
    <source>
        <dbReference type="ARBA" id="ARBA00023267"/>
    </source>
</evidence>
<dbReference type="PRINTS" id="PR01071">
    <property type="entry name" value="ACOABIOTINCC"/>
</dbReference>
<comment type="caution">
    <text evidence="5">The sequence shown here is derived from an EMBL/GenBank/DDBJ whole genome shotgun (WGS) entry which is preliminary data.</text>
</comment>